<evidence type="ECO:0000259" key="3">
    <source>
        <dbReference type="Pfam" id="PF00501"/>
    </source>
</evidence>
<dbReference type="PANTHER" id="PTHR45527">
    <property type="entry name" value="NONRIBOSOMAL PEPTIDE SYNTHETASE"/>
    <property type="match status" value="1"/>
</dbReference>
<evidence type="ECO:0000256" key="2">
    <source>
        <dbReference type="ARBA" id="ARBA00022553"/>
    </source>
</evidence>
<dbReference type="Gene3D" id="3.30.300.30">
    <property type="match status" value="1"/>
</dbReference>
<dbReference type="OrthoDB" id="4864404at2759"/>
<dbReference type="InterPro" id="IPR010071">
    <property type="entry name" value="AA_adenyl_dom"/>
</dbReference>
<gene>
    <name evidence="5" type="ORF">LEL_04767</name>
</gene>
<dbReference type="InterPro" id="IPR045851">
    <property type="entry name" value="AMP-bd_C_sf"/>
</dbReference>
<dbReference type="SUPFAM" id="SSF52777">
    <property type="entry name" value="CoA-dependent acyltransferases"/>
    <property type="match status" value="2"/>
</dbReference>
<dbReference type="PROSITE" id="PS00455">
    <property type="entry name" value="AMP_BINDING"/>
    <property type="match status" value="1"/>
</dbReference>
<evidence type="ECO:0000259" key="4">
    <source>
        <dbReference type="Pfam" id="PF00668"/>
    </source>
</evidence>
<accession>A0A168HLN1</accession>
<organism evidence="5 6">
    <name type="scientific">Akanthomyces lecanii RCEF 1005</name>
    <dbReference type="NCBI Taxonomy" id="1081108"/>
    <lineage>
        <taxon>Eukaryota</taxon>
        <taxon>Fungi</taxon>
        <taxon>Dikarya</taxon>
        <taxon>Ascomycota</taxon>
        <taxon>Pezizomycotina</taxon>
        <taxon>Sordariomycetes</taxon>
        <taxon>Hypocreomycetidae</taxon>
        <taxon>Hypocreales</taxon>
        <taxon>Cordycipitaceae</taxon>
        <taxon>Akanthomyces</taxon>
        <taxon>Cordyceps confragosa</taxon>
    </lineage>
</organism>
<protein>
    <submittedName>
        <fullName evidence="5">Nonribosomal peptide synthase</fullName>
    </submittedName>
</protein>
<dbReference type="AlphaFoldDB" id="A0A168HLN1"/>
<dbReference type="PANTHER" id="PTHR45527:SF1">
    <property type="entry name" value="FATTY ACID SYNTHASE"/>
    <property type="match status" value="1"/>
</dbReference>
<name>A0A168HLN1_CORDF</name>
<dbReference type="Gene3D" id="3.30.559.10">
    <property type="entry name" value="Chloramphenicol acetyltransferase-like domain"/>
    <property type="match status" value="1"/>
</dbReference>
<reference evidence="5 6" key="1">
    <citation type="journal article" date="2016" name="Genome Biol. Evol.">
        <title>Divergent and convergent evolution of fungal pathogenicity.</title>
        <authorList>
            <person name="Shang Y."/>
            <person name="Xiao G."/>
            <person name="Zheng P."/>
            <person name="Cen K."/>
            <person name="Zhan S."/>
            <person name="Wang C."/>
        </authorList>
    </citation>
    <scope>NUCLEOTIDE SEQUENCE [LARGE SCALE GENOMIC DNA]</scope>
    <source>
        <strain evidence="5 6">RCEF 1005</strain>
    </source>
</reference>
<dbReference type="Gene3D" id="3.40.50.12780">
    <property type="entry name" value="N-terminal domain of ligase-like"/>
    <property type="match status" value="1"/>
</dbReference>
<dbReference type="Pfam" id="PF00501">
    <property type="entry name" value="AMP-binding"/>
    <property type="match status" value="1"/>
</dbReference>
<dbReference type="InterPro" id="IPR020845">
    <property type="entry name" value="AMP-binding_CS"/>
</dbReference>
<evidence type="ECO:0000313" key="5">
    <source>
        <dbReference type="EMBL" id="OAA77944.1"/>
    </source>
</evidence>
<feature type="domain" description="Condensation" evidence="4">
    <location>
        <begin position="43"/>
        <end position="460"/>
    </location>
</feature>
<evidence type="ECO:0000256" key="1">
    <source>
        <dbReference type="ARBA" id="ARBA00022450"/>
    </source>
</evidence>
<comment type="caution">
    <text evidence="5">The sequence shown here is derived from an EMBL/GenBank/DDBJ whole genome shotgun (WGS) entry which is preliminary data.</text>
</comment>
<dbReference type="CDD" id="cd05918">
    <property type="entry name" value="A_NRPS_SidN3_like"/>
    <property type="match status" value="1"/>
</dbReference>
<keyword evidence="1" id="KW-0596">Phosphopantetheine</keyword>
<dbReference type="SUPFAM" id="SSF56801">
    <property type="entry name" value="Acetyl-CoA synthetase-like"/>
    <property type="match status" value="1"/>
</dbReference>
<dbReference type="Pfam" id="PF00668">
    <property type="entry name" value="Condensation"/>
    <property type="match status" value="1"/>
</dbReference>
<dbReference type="InterPro" id="IPR023213">
    <property type="entry name" value="CAT-like_dom_sf"/>
</dbReference>
<dbReference type="InterPro" id="IPR042099">
    <property type="entry name" value="ANL_N_sf"/>
</dbReference>
<dbReference type="NCBIfam" id="TIGR01733">
    <property type="entry name" value="AA-adenyl-dom"/>
    <property type="match status" value="1"/>
</dbReference>
<evidence type="ECO:0000313" key="6">
    <source>
        <dbReference type="Proteomes" id="UP000076881"/>
    </source>
</evidence>
<dbReference type="GO" id="GO:0003824">
    <property type="term" value="F:catalytic activity"/>
    <property type="evidence" value="ECO:0007669"/>
    <property type="project" value="InterPro"/>
</dbReference>
<dbReference type="GO" id="GO:0044550">
    <property type="term" value="P:secondary metabolite biosynthetic process"/>
    <property type="evidence" value="ECO:0007669"/>
    <property type="project" value="TreeGrafter"/>
</dbReference>
<dbReference type="EMBL" id="AZHF01000003">
    <property type="protein sequence ID" value="OAA77944.1"/>
    <property type="molecule type" value="Genomic_DNA"/>
</dbReference>
<dbReference type="GO" id="GO:0031177">
    <property type="term" value="F:phosphopantetheine binding"/>
    <property type="evidence" value="ECO:0007669"/>
    <property type="project" value="TreeGrafter"/>
</dbReference>
<feature type="domain" description="AMP-dependent synthetase/ligase" evidence="3">
    <location>
        <begin position="485"/>
        <end position="822"/>
    </location>
</feature>
<dbReference type="InterPro" id="IPR000873">
    <property type="entry name" value="AMP-dep_synth/lig_dom"/>
</dbReference>
<dbReference type="Gene3D" id="3.30.559.30">
    <property type="entry name" value="Nonribosomal peptide synthetase, condensation domain"/>
    <property type="match status" value="1"/>
</dbReference>
<dbReference type="Proteomes" id="UP000076881">
    <property type="component" value="Unassembled WGS sequence"/>
</dbReference>
<keyword evidence="6" id="KW-1185">Reference proteome</keyword>
<dbReference type="InterPro" id="IPR001242">
    <property type="entry name" value="Condensation_dom"/>
</dbReference>
<dbReference type="CDD" id="cd19545">
    <property type="entry name" value="FUM14_C_NRPS-like"/>
    <property type="match status" value="1"/>
</dbReference>
<sequence>MENTSTFLNMTSRYPLLQCGLSRDDMIAEAAALVCEVDSSRVEDIFPCTPWQQECLSSVDNSNDSCLCRYEWELQRKVDKLRFQDAVEAVIESTPMLRTRVVQLPGCGLVNVVIRQPVPWETKRSLEECLIANELVVAADHTGVPLSRCGLVEQGGDGVGYFVWALHPAIHDDYSLTLYLSEIEQRYSGLEHARLLPFRLYEDFLQTVDECRAKEFWEAQLRGSKAVAFPSVPETSPCSHAKKSLQHSIAGPLELGECDSTAAATISMAWAILAARYTDSDEVMFGATVTGRQASLTGIERIAGPTTSTIPVRATINWQSTVAELRHQMQRQAVDMIPFVHFGLQKMRKINDEADQTSRFQSLIVVHSTQDPGKHPNAIFAANSDSIGATGFPCDKYAMVIDCRIKPQGLQCQMDFNSSIFHEKEAQRMLEQFGHIVQLLSSPTNATTRVCELDLASPQDLQEIWSWNAAVPAPIYRTVHSVISETTSRQPDSPAVRAWDGDLTYAELGELSTQLAYCIIELGVKPGSIIPLCFGKSMWTPVAMLAVMKAGCACAALDITHPLLRLRTIVDKYDRKLILCSQKHESLARSLDFGAVFIVDTGHMAQKMAVATELPQVSPSQTVFITYTSGSTGSPKGACISHANVCAASHYQGFRLGFRTTSRVLDFAPYSFDVAWSNVLHTLCSGGCLCVASTEEMMDDIDETLSKLRVNLINITPSALRALTPDHSPLETILLSGERPNSNVVSQWLDKVCIKNTYGPAECTFKSAFATISSKNLQNPDIGRPLGVCGWIVLPGREHLLAPIGQVGELLIEGPLVGQGYLDEAEKTSAAFIQDPPWLLRGAPGVLGRHGRLYKTGDLMRHNVDGTLQFIGRKDAQVKIRGQRVELGEVEHHVQRYLGITAAANPPFAAELITPRGSQNAMLVVFFSVPRTESDRSSEAAVVELTAGLNDELAKVLPSYMIPSSYVPIDELPMTGTGKINRRSLCDIGSTLSREQLLAASI</sequence>
<dbReference type="GO" id="GO:0005737">
    <property type="term" value="C:cytoplasm"/>
    <property type="evidence" value="ECO:0007669"/>
    <property type="project" value="TreeGrafter"/>
</dbReference>
<keyword evidence="2" id="KW-0597">Phosphoprotein</keyword>
<dbReference type="STRING" id="1081108.A0A168HLN1"/>
<dbReference type="GO" id="GO:0043041">
    <property type="term" value="P:amino acid activation for nonribosomal peptide biosynthetic process"/>
    <property type="evidence" value="ECO:0007669"/>
    <property type="project" value="TreeGrafter"/>
</dbReference>
<proteinExistence type="predicted"/>